<evidence type="ECO:0000256" key="4">
    <source>
        <dbReference type="ARBA" id="ARBA00012381"/>
    </source>
</evidence>
<evidence type="ECO:0000313" key="11">
    <source>
        <dbReference type="EMBL" id="MCU6699387.1"/>
    </source>
</evidence>
<name>A0ABT2S4R4_9FIRM</name>
<dbReference type="Proteomes" id="UP001207605">
    <property type="component" value="Unassembled WGS sequence"/>
</dbReference>
<dbReference type="InterPro" id="IPR020084">
    <property type="entry name" value="NUDIX_hydrolase_CS"/>
</dbReference>
<evidence type="ECO:0000313" key="12">
    <source>
        <dbReference type="Proteomes" id="UP001207605"/>
    </source>
</evidence>
<dbReference type="Gene3D" id="3.90.79.10">
    <property type="entry name" value="Nucleoside Triphosphate Pyrophosphohydrolase"/>
    <property type="match status" value="1"/>
</dbReference>
<comment type="cofactor">
    <cofactor evidence="2">
        <name>Zn(2+)</name>
        <dbReference type="ChEBI" id="CHEBI:29105"/>
    </cofactor>
</comment>
<dbReference type="InterPro" id="IPR015376">
    <property type="entry name" value="Znr_NADH_PPase"/>
</dbReference>
<feature type="domain" description="Nudix hydrolase" evidence="10">
    <location>
        <begin position="152"/>
        <end position="280"/>
    </location>
</feature>
<dbReference type="InterPro" id="IPR000086">
    <property type="entry name" value="NUDIX_hydrolase_dom"/>
</dbReference>
<evidence type="ECO:0000256" key="6">
    <source>
        <dbReference type="ARBA" id="ARBA00022801"/>
    </source>
</evidence>
<evidence type="ECO:0000256" key="2">
    <source>
        <dbReference type="ARBA" id="ARBA00001947"/>
    </source>
</evidence>
<dbReference type="Pfam" id="PF00293">
    <property type="entry name" value="NUDIX"/>
    <property type="match status" value="1"/>
</dbReference>
<protein>
    <recommendedName>
        <fullName evidence="4">NAD(+) diphosphatase</fullName>
        <ecNumber evidence="4">3.6.1.22</ecNumber>
    </recommendedName>
</protein>
<sequence length="281" mass="32440">MIQDIYPHKLHNEYNPSARVQESSPILNISNGKVLVHTEQFDNGIVAVPLKKELPEELEYTYLFKVDDREYFLWNEELSEDSIPEGYSYIEERSIRKESKGPCEEVFAVTTAKHLSDWYRDTCFCGRCGTKMVPHDKERAMSCPSCGYIAYPRIMPAVIVGVKNGDKLLLTKYRTGFAHNALIAGFTEIGETAEETVMREVMEEAGIKVKNIHYYKSQPWGTANDLLLGFYCEVDGDDTITMDRHELKYAEWVQREEIVLQPGNFSLTNEMMRRFKEGYEV</sequence>
<comment type="catalytic activity">
    <reaction evidence="9">
        <text>a 5'-end NAD(+)-phospho-ribonucleoside in mRNA + H2O = a 5'-end phospho-adenosine-phospho-ribonucleoside in mRNA + beta-nicotinamide D-ribonucleotide + 2 H(+)</text>
        <dbReference type="Rhea" id="RHEA:60876"/>
        <dbReference type="Rhea" id="RHEA-COMP:15698"/>
        <dbReference type="Rhea" id="RHEA-COMP:15719"/>
        <dbReference type="ChEBI" id="CHEBI:14649"/>
        <dbReference type="ChEBI" id="CHEBI:15377"/>
        <dbReference type="ChEBI" id="CHEBI:15378"/>
        <dbReference type="ChEBI" id="CHEBI:144029"/>
        <dbReference type="ChEBI" id="CHEBI:144051"/>
    </reaction>
    <physiologicalReaction direction="left-to-right" evidence="9">
        <dbReference type="Rhea" id="RHEA:60877"/>
    </physiologicalReaction>
</comment>
<dbReference type="EMBL" id="JAOQJV010000003">
    <property type="protein sequence ID" value="MCU6699387.1"/>
    <property type="molecule type" value="Genomic_DNA"/>
</dbReference>
<gene>
    <name evidence="11" type="primary">nudC</name>
    <name evidence="11" type="ORF">OCV65_03930</name>
</gene>
<keyword evidence="6 11" id="KW-0378">Hydrolase</keyword>
<evidence type="ECO:0000256" key="5">
    <source>
        <dbReference type="ARBA" id="ARBA00022723"/>
    </source>
</evidence>
<keyword evidence="12" id="KW-1185">Reference proteome</keyword>
<evidence type="ECO:0000256" key="3">
    <source>
        <dbReference type="ARBA" id="ARBA00009595"/>
    </source>
</evidence>
<evidence type="ECO:0000256" key="1">
    <source>
        <dbReference type="ARBA" id="ARBA00001946"/>
    </source>
</evidence>
<proteinExistence type="inferred from homology"/>
<keyword evidence="8" id="KW-0520">NAD</keyword>
<organism evidence="11 12">
    <name type="scientific">Dorea ammoniilytica</name>
    <dbReference type="NCBI Taxonomy" id="2981788"/>
    <lineage>
        <taxon>Bacteria</taxon>
        <taxon>Bacillati</taxon>
        <taxon>Bacillota</taxon>
        <taxon>Clostridia</taxon>
        <taxon>Lachnospirales</taxon>
        <taxon>Lachnospiraceae</taxon>
        <taxon>Dorea</taxon>
    </lineage>
</organism>
<accession>A0ABT2S4R4</accession>
<dbReference type="PROSITE" id="PS00893">
    <property type="entry name" value="NUDIX_BOX"/>
    <property type="match status" value="1"/>
</dbReference>
<dbReference type="InterPro" id="IPR050241">
    <property type="entry name" value="NAD-cap_RNA_hydrolase_NudC"/>
</dbReference>
<dbReference type="InterPro" id="IPR015797">
    <property type="entry name" value="NUDIX_hydrolase-like_dom_sf"/>
</dbReference>
<dbReference type="Gene3D" id="3.90.79.20">
    <property type="match status" value="1"/>
</dbReference>
<reference evidence="11 12" key="1">
    <citation type="journal article" date="2021" name="ISME Commun">
        <title>Automated analysis of genomic sequences facilitates high-throughput and comprehensive description of bacteria.</title>
        <authorList>
            <person name="Hitch T.C.A."/>
        </authorList>
    </citation>
    <scope>NUCLEOTIDE SEQUENCE [LARGE SCALE GENOMIC DNA]</scope>
    <source>
        <strain evidence="11 12">Sanger_02</strain>
    </source>
</reference>
<evidence type="ECO:0000256" key="7">
    <source>
        <dbReference type="ARBA" id="ARBA00022842"/>
    </source>
</evidence>
<comment type="cofactor">
    <cofactor evidence="1">
        <name>Mg(2+)</name>
        <dbReference type="ChEBI" id="CHEBI:18420"/>
    </cofactor>
</comment>
<dbReference type="PANTHER" id="PTHR42904">
    <property type="entry name" value="NUDIX HYDROLASE, NUDC SUBFAMILY"/>
    <property type="match status" value="1"/>
</dbReference>
<dbReference type="PROSITE" id="PS51462">
    <property type="entry name" value="NUDIX"/>
    <property type="match status" value="1"/>
</dbReference>
<comment type="similarity">
    <text evidence="3">Belongs to the Nudix hydrolase family. NudC subfamily.</text>
</comment>
<dbReference type="PANTHER" id="PTHR42904:SF6">
    <property type="entry name" value="NAD-CAPPED RNA HYDROLASE NUDT12"/>
    <property type="match status" value="1"/>
</dbReference>
<dbReference type="EC" id="3.6.1.22" evidence="4"/>
<dbReference type="GO" id="GO:0016787">
    <property type="term" value="F:hydrolase activity"/>
    <property type="evidence" value="ECO:0007669"/>
    <property type="project" value="UniProtKB-KW"/>
</dbReference>
<dbReference type="CDD" id="cd03429">
    <property type="entry name" value="NUDIX_NADH_pyrophosphatase_Nudt13"/>
    <property type="match status" value="1"/>
</dbReference>
<evidence type="ECO:0000256" key="9">
    <source>
        <dbReference type="ARBA" id="ARBA00023679"/>
    </source>
</evidence>
<keyword evidence="5" id="KW-0479">Metal-binding</keyword>
<dbReference type="InterPro" id="IPR049734">
    <property type="entry name" value="NudC-like_C"/>
</dbReference>
<evidence type="ECO:0000256" key="8">
    <source>
        <dbReference type="ARBA" id="ARBA00023027"/>
    </source>
</evidence>
<dbReference type="SUPFAM" id="SSF55811">
    <property type="entry name" value="Nudix"/>
    <property type="match status" value="1"/>
</dbReference>
<dbReference type="Pfam" id="PF09297">
    <property type="entry name" value="Zn_ribbon_NUD"/>
    <property type="match status" value="1"/>
</dbReference>
<keyword evidence="7" id="KW-0460">Magnesium</keyword>
<dbReference type="NCBIfam" id="NF001299">
    <property type="entry name" value="PRK00241.1"/>
    <property type="match status" value="1"/>
</dbReference>
<comment type="caution">
    <text evidence="11">The sequence shown here is derived from an EMBL/GenBank/DDBJ whole genome shotgun (WGS) entry which is preliminary data.</text>
</comment>
<evidence type="ECO:0000259" key="10">
    <source>
        <dbReference type="PROSITE" id="PS51462"/>
    </source>
</evidence>